<feature type="region of interest" description="Disordered" evidence="1">
    <location>
        <begin position="102"/>
        <end position="124"/>
    </location>
</feature>
<reference evidence="3 4" key="2">
    <citation type="submission" date="2018-10" db="EMBL/GenBank/DDBJ databases">
        <authorList>
            <consortium name="Pathogen Informatics"/>
        </authorList>
    </citation>
    <scope>NUCLEOTIDE SEQUENCE [LARGE SCALE GENOMIC DNA]</scope>
</reference>
<keyword evidence="2" id="KW-0472">Membrane</keyword>
<sequence length="124" mass="13919">MASRWSNLPYSEQEQLYLAQTTTTLDGDQILCYYKNVVNDSPIPYVCELGCCPHGCCGIQEISQSNTYGWAIALFFVLVFIIIFALMALFTVCYIHRQKSQQRRQNGLNSIDESISGSQVSSSS</sequence>
<keyword evidence="2" id="KW-1133">Transmembrane helix</keyword>
<protein>
    <submittedName>
        <fullName evidence="5">CX domain-containing protein</fullName>
    </submittedName>
</protein>
<dbReference type="AlphaFoldDB" id="A0A0N4UTJ0"/>
<evidence type="ECO:0000256" key="1">
    <source>
        <dbReference type="SAM" id="MobiDB-lite"/>
    </source>
</evidence>
<proteinExistence type="predicted"/>
<evidence type="ECO:0000313" key="4">
    <source>
        <dbReference type="Proteomes" id="UP000274131"/>
    </source>
</evidence>
<reference evidence="5" key="1">
    <citation type="submission" date="2017-02" db="UniProtKB">
        <authorList>
            <consortium name="WormBaseParasite"/>
        </authorList>
    </citation>
    <scope>IDENTIFICATION</scope>
</reference>
<dbReference type="WBParaSite" id="EVEC_0000060201-mRNA-1">
    <property type="protein sequence ID" value="EVEC_0000060201-mRNA-1"/>
    <property type="gene ID" value="EVEC_0000060201"/>
</dbReference>
<feature type="compositionally biased region" description="Low complexity" evidence="1">
    <location>
        <begin position="110"/>
        <end position="124"/>
    </location>
</feature>
<keyword evidence="2" id="KW-0812">Transmembrane</keyword>
<accession>A0A0N4UTJ0</accession>
<keyword evidence="4" id="KW-1185">Reference proteome</keyword>
<feature type="transmembrane region" description="Helical" evidence="2">
    <location>
        <begin position="70"/>
        <end position="95"/>
    </location>
</feature>
<evidence type="ECO:0000256" key="2">
    <source>
        <dbReference type="SAM" id="Phobius"/>
    </source>
</evidence>
<evidence type="ECO:0000313" key="3">
    <source>
        <dbReference type="EMBL" id="VDD85262.1"/>
    </source>
</evidence>
<gene>
    <name evidence="3" type="ORF">EVEC_LOCUS405</name>
</gene>
<dbReference type="EMBL" id="UXUI01000535">
    <property type="protein sequence ID" value="VDD85262.1"/>
    <property type="molecule type" value="Genomic_DNA"/>
</dbReference>
<dbReference type="Proteomes" id="UP000274131">
    <property type="component" value="Unassembled WGS sequence"/>
</dbReference>
<dbReference type="OrthoDB" id="5844701at2759"/>
<evidence type="ECO:0000313" key="5">
    <source>
        <dbReference type="WBParaSite" id="EVEC_0000060201-mRNA-1"/>
    </source>
</evidence>
<organism evidence="5">
    <name type="scientific">Enterobius vermicularis</name>
    <name type="common">Human pinworm</name>
    <dbReference type="NCBI Taxonomy" id="51028"/>
    <lineage>
        <taxon>Eukaryota</taxon>
        <taxon>Metazoa</taxon>
        <taxon>Ecdysozoa</taxon>
        <taxon>Nematoda</taxon>
        <taxon>Chromadorea</taxon>
        <taxon>Rhabditida</taxon>
        <taxon>Spirurina</taxon>
        <taxon>Oxyuridomorpha</taxon>
        <taxon>Oxyuroidea</taxon>
        <taxon>Oxyuridae</taxon>
        <taxon>Enterobius</taxon>
    </lineage>
</organism>
<name>A0A0N4UTJ0_ENTVE</name>